<dbReference type="Pfam" id="PF18087">
    <property type="entry name" value="RuBisCo_chap_C"/>
    <property type="match status" value="1"/>
</dbReference>
<evidence type="ECO:0000256" key="2">
    <source>
        <dbReference type="ARBA" id="ARBA00022531"/>
    </source>
</evidence>
<comment type="subunit">
    <text evidence="6">Homodimer. Forms an RbcL(8)-Raf1(8) complex. Forms complexes of many stoichiometries with RbcL with and without RbcS. RbcX and Raf1 can bind simultaneously to RbcL.</text>
</comment>
<keyword evidence="1 6" id="KW-0963">Cytoplasm</keyword>
<evidence type="ECO:0000256" key="1">
    <source>
        <dbReference type="ARBA" id="ARBA00022490"/>
    </source>
</evidence>
<comment type="similarity">
    <text evidence="6">Belongs to the RAF family.</text>
</comment>
<organism evidence="10 11">
    <name type="scientific">Thermocoleostomius sinensis A174</name>
    <dbReference type="NCBI Taxonomy" id="2016057"/>
    <lineage>
        <taxon>Bacteria</taxon>
        <taxon>Bacillati</taxon>
        <taxon>Cyanobacteriota</taxon>
        <taxon>Cyanophyceae</taxon>
        <taxon>Oculatellales</taxon>
        <taxon>Oculatellaceae</taxon>
        <taxon>Thermocoleostomius</taxon>
    </lineage>
</organism>
<sequence>MSTLPSNPSDFPSADPLTDEAAQELLLALRRKEGNWIAWGQACQRLHKAGYSPQRIFEETGFEPSQQNQITVAAQVYQSIANQVATDVLARFDRTGSDLLYEFRILSQAQRCDAAAIAVEKGIDSEGARDIAKALKEFGWLSNPPKDFTEHPSDAITYYYWKLARQQSDLQTRSRLIAQALRFASSDSARRQVEALLTDFTVSRIRSAPRLPFYRLESAEEQPRVIPVAGKLPLATADLKAVPVVDEHGAFKIVQFSGVGAWTALPSWQVVRNAEDPVMVMTDSNQLAPDASEATEEVLVMIDRAQRQWNDESYFAVDQSGQLEIRWFEEAPDLPLLGQVVLVLRPKKVLDEDFNKELWQVEE</sequence>
<evidence type="ECO:0000256" key="6">
    <source>
        <dbReference type="HAMAP-Rule" id="MF_00856"/>
    </source>
</evidence>
<dbReference type="Proteomes" id="UP001163152">
    <property type="component" value="Chromosome"/>
</dbReference>
<evidence type="ECO:0000313" key="10">
    <source>
        <dbReference type="EMBL" id="WAL60626.1"/>
    </source>
</evidence>
<name>A0A9E8ZLD4_9CYAN</name>
<evidence type="ECO:0000313" key="11">
    <source>
        <dbReference type="Proteomes" id="UP001163152"/>
    </source>
</evidence>
<proteinExistence type="inferred from homology"/>
<dbReference type="HAMAP" id="MF_00856">
    <property type="entry name" value="Raf1"/>
    <property type="match status" value="1"/>
</dbReference>
<dbReference type="InterPro" id="IPR037494">
    <property type="entry name" value="RAF1"/>
</dbReference>
<keyword evidence="2 6" id="KW-0602">Photosynthesis</keyword>
<comment type="function">
    <text evidence="6">A major RuBisCO chaperone. Acts after GroEL-GroES chaperonin to fold and/or assemble the large subunit of RuBisCO (ccbL, rbcL). Cooperates with RbcX in RbcL folding, plays the major role in assembly of dimers into RbcL(8)-Raf1(8) intermediate complexes. RbcS replaces Raf1, leading to holoenzyme formation.</text>
</comment>
<reference evidence="10" key="1">
    <citation type="submission" date="2022-12" db="EMBL/GenBank/DDBJ databases">
        <title>Polyphasic identification of a Novel Hot-Spring Cyanobacterium Ocullathermofonsia sinensis gen nov. sp. nov. and Genomic Insights on its Adaptations to the Thermal Habitat.</title>
        <authorList>
            <person name="Daroch M."/>
            <person name="Tang J."/>
            <person name="Jiang Y."/>
        </authorList>
    </citation>
    <scope>NUCLEOTIDE SEQUENCE</scope>
    <source>
        <strain evidence="10">PKUAC-SCTA174</strain>
    </source>
</reference>
<accession>A0A9E8ZLD4</accession>
<dbReference type="Pfam" id="PF18579">
    <property type="entry name" value="Raf1_HTH"/>
    <property type="match status" value="1"/>
</dbReference>
<dbReference type="AlphaFoldDB" id="A0A9E8ZLD4"/>
<dbReference type="InterPro" id="IPR040858">
    <property type="entry name" value="Raf1_C"/>
</dbReference>
<dbReference type="PANTHER" id="PTHR35299:SF6">
    <property type="entry name" value="RUBISCO ACCUMULATION FACTOR 1"/>
    <property type="match status" value="1"/>
</dbReference>
<keyword evidence="11" id="KW-1185">Reference proteome</keyword>
<dbReference type="GO" id="GO:0110102">
    <property type="term" value="P:ribulose bisphosphate carboxylase complex assembly"/>
    <property type="evidence" value="ECO:0007669"/>
    <property type="project" value="UniProtKB-UniRule"/>
</dbReference>
<evidence type="ECO:0000256" key="4">
    <source>
        <dbReference type="ARBA" id="ARBA00023300"/>
    </source>
</evidence>
<comment type="caution">
    <text evidence="6">Lacks conserved residue(s) required for the propagation of feature annotation.</text>
</comment>
<dbReference type="GO" id="GO:0015979">
    <property type="term" value="P:photosynthesis"/>
    <property type="evidence" value="ECO:0007669"/>
    <property type="project" value="UniProtKB-KW"/>
</dbReference>
<dbReference type="InterPro" id="IPR046382">
    <property type="entry name" value="Raf1_cyn"/>
</dbReference>
<dbReference type="Pfam" id="PF18578">
    <property type="entry name" value="Raf1_N"/>
    <property type="match status" value="1"/>
</dbReference>
<keyword evidence="4 6" id="KW-0120">Carbon dioxide fixation</keyword>
<evidence type="ECO:0000256" key="3">
    <source>
        <dbReference type="ARBA" id="ARBA00023186"/>
    </source>
</evidence>
<dbReference type="InterPro" id="IPR041358">
    <property type="entry name" value="Raf1_N"/>
</dbReference>
<evidence type="ECO:0000259" key="9">
    <source>
        <dbReference type="Pfam" id="PF18579"/>
    </source>
</evidence>
<dbReference type="GO" id="GO:0005737">
    <property type="term" value="C:cytoplasm"/>
    <property type="evidence" value="ECO:0007669"/>
    <property type="project" value="UniProtKB-SubCell"/>
</dbReference>
<dbReference type="PANTHER" id="PTHR35299">
    <property type="entry name" value="RUBISCO ACCUMULATION FACTOR 1"/>
    <property type="match status" value="1"/>
</dbReference>
<feature type="domain" description="Rubisco accumulation factor 1 C-terminal" evidence="7">
    <location>
        <begin position="211"/>
        <end position="348"/>
    </location>
</feature>
<protein>
    <recommendedName>
        <fullName evidence="5 6">RuBisCO accumulation factor 1</fullName>
    </recommendedName>
</protein>
<evidence type="ECO:0000256" key="5">
    <source>
        <dbReference type="ARBA" id="ARBA00023859"/>
    </source>
</evidence>
<feature type="domain" description="Rubisco accumulation factor 1 helix turn helix" evidence="9">
    <location>
        <begin position="22"/>
        <end position="81"/>
    </location>
</feature>
<dbReference type="GO" id="GO:0015977">
    <property type="term" value="P:carbon fixation"/>
    <property type="evidence" value="ECO:0007669"/>
    <property type="project" value="UniProtKB-UniRule"/>
</dbReference>
<comment type="subcellular location">
    <subcellularLocation>
        <location evidence="6">Cytoplasm</location>
    </subcellularLocation>
</comment>
<comment type="domain">
    <text evidence="6">Has 3 domains, the N-terminal alpha-helical domain, an extended flexible linker and the C-terminal beta-sheet domain. The 2 C-terminal beta-sheet domains are swapped and pack against each other to form the dimer interface.</text>
</comment>
<dbReference type="InterPro" id="IPR040781">
    <property type="entry name" value="Raf1_HTH"/>
</dbReference>
<evidence type="ECO:0000259" key="7">
    <source>
        <dbReference type="Pfam" id="PF18087"/>
    </source>
</evidence>
<keyword evidence="3 6" id="KW-0143">Chaperone</keyword>
<gene>
    <name evidence="6" type="primary">raf1</name>
    <name evidence="10" type="ORF">OXH18_01115</name>
</gene>
<dbReference type="RefSeq" id="WP_268610586.1">
    <property type="nucleotide sequence ID" value="NZ_CP113797.1"/>
</dbReference>
<feature type="region of interest" description="C-terminal beta-sheet" evidence="6">
    <location>
        <begin position="223"/>
        <end position="349"/>
    </location>
</feature>
<dbReference type="EMBL" id="CP113797">
    <property type="protein sequence ID" value="WAL60626.1"/>
    <property type="molecule type" value="Genomic_DNA"/>
</dbReference>
<evidence type="ECO:0000259" key="8">
    <source>
        <dbReference type="Pfam" id="PF18578"/>
    </source>
</evidence>
<feature type="domain" description="Rubisco accumulation factor 1 alpha-helical" evidence="8">
    <location>
        <begin position="92"/>
        <end position="197"/>
    </location>
</feature>
<dbReference type="KEGG" id="tsin:OXH18_01115"/>